<keyword evidence="4 7" id="KW-1133">Transmembrane helix</keyword>
<dbReference type="InterPro" id="IPR011701">
    <property type="entry name" value="MFS"/>
</dbReference>
<dbReference type="STRING" id="405436.SAMN05444365_11440"/>
<keyword evidence="3 7" id="KW-0812">Transmembrane</keyword>
<keyword evidence="9" id="KW-1185">Reference proteome</keyword>
<protein>
    <submittedName>
        <fullName evidence="8">MFS-type transporter involved in bile tolerance, Atg22 family</fullName>
    </submittedName>
</protein>
<comment type="subcellular location">
    <subcellularLocation>
        <location evidence="1">Cell membrane</location>
        <topology evidence="1">Multi-pass membrane protein</topology>
    </subcellularLocation>
</comment>
<dbReference type="Pfam" id="PF07690">
    <property type="entry name" value="MFS_1"/>
    <property type="match status" value="1"/>
</dbReference>
<feature type="transmembrane region" description="Helical" evidence="7">
    <location>
        <begin position="355"/>
        <end position="377"/>
    </location>
</feature>
<name>A0A1H3SWI3_9ACTN</name>
<feature type="region of interest" description="Disordered" evidence="6">
    <location>
        <begin position="421"/>
        <end position="483"/>
    </location>
</feature>
<evidence type="ECO:0000256" key="1">
    <source>
        <dbReference type="ARBA" id="ARBA00004651"/>
    </source>
</evidence>
<dbReference type="PANTHER" id="PTHR23513">
    <property type="entry name" value="INTEGRAL MEMBRANE EFFLUX PROTEIN-RELATED"/>
    <property type="match status" value="1"/>
</dbReference>
<feature type="transmembrane region" description="Helical" evidence="7">
    <location>
        <begin position="25"/>
        <end position="49"/>
    </location>
</feature>
<evidence type="ECO:0000313" key="8">
    <source>
        <dbReference type="EMBL" id="SDZ41479.1"/>
    </source>
</evidence>
<dbReference type="GO" id="GO:0005886">
    <property type="term" value="C:plasma membrane"/>
    <property type="evidence" value="ECO:0007669"/>
    <property type="project" value="UniProtKB-SubCell"/>
</dbReference>
<evidence type="ECO:0000313" key="9">
    <source>
        <dbReference type="Proteomes" id="UP000242415"/>
    </source>
</evidence>
<evidence type="ECO:0000256" key="7">
    <source>
        <dbReference type="SAM" id="Phobius"/>
    </source>
</evidence>
<reference evidence="9" key="1">
    <citation type="submission" date="2016-10" db="EMBL/GenBank/DDBJ databases">
        <authorList>
            <person name="Varghese N."/>
            <person name="Submissions S."/>
        </authorList>
    </citation>
    <scope>NUCLEOTIDE SEQUENCE [LARGE SCALE GENOMIC DNA]</scope>
    <source>
        <strain evidence="9">DSM 45245</strain>
    </source>
</reference>
<keyword evidence="2" id="KW-1003">Cell membrane</keyword>
<feature type="compositionally biased region" description="Low complexity" evidence="6">
    <location>
        <begin position="431"/>
        <end position="469"/>
    </location>
</feature>
<feature type="transmembrane region" description="Helical" evidence="7">
    <location>
        <begin position="176"/>
        <end position="196"/>
    </location>
</feature>
<feature type="transmembrane region" description="Helical" evidence="7">
    <location>
        <begin position="98"/>
        <end position="119"/>
    </location>
</feature>
<dbReference type="PANTHER" id="PTHR23513:SF11">
    <property type="entry name" value="STAPHYLOFERRIN A TRANSPORTER"/>
    <property type="match status" value="1"/>
</dbReference>
<dbReference type="AlphaFoldDB" id="A0A1H3SWI3"/>
<keyword evidence="5 7" id="KW-0472">Membrane</keyword>
<evidence type="ECO:0000256" key="3">
    <source>
        <dbReference type="ARBA" id="ARBA00022692"/>
    </source>
</evidence>
<dbReference type="EMBL" id="FNPH01000014">
    <property type="protein sequence ID" value="SDZ41479.1"/>
    <property type="molecule type" value="Genomic_DNA"/>
</dbReference>
<organism evidence="8 9">
    <name type="scientific">Micromonospora pattaloongensis</name>
    <dbReference type="NCBI Taxonomy" id="405436"/>
    <lineage>
        <taxon>Bacteria</taxon>
        <taxon>Bacillati</taxon>
        <taxon>Actinomycetota</taxon>
        <taxon>Actinomycetes</taxon>
        <taxon>Micromonosporales</taxon>
        <taxon>Micromonosporaceae</taxon>
        <taxon>Micromonospora</taxon>
    </lineage>
</organism>
<proteinExistence type="predicted"/>
<feature type="transmembrane region" description="Helical" evidence="7">
    <location>
        <begin position="297"/>
        <end position="314"/>
    </location>
</feature>
<feature type="transmembrane region" description="Helical" evidence="7">
    <location>
        <begin position="383"/>
        <end position="403"/>
    </location>
</feature>
<gene>
    <name evidence="8" type="ORF">SAMN05444365_11440</name>
</gene>
<feature type="transmembrane region" description="Helical" evidence="7">
    <location>
        <begin position="320"/>
        <end position="343"/>
    </location>
</feature>
<evidence type="ECO:0000256" key="5">
    <source>
        <dbReference type="ARBA" id="ARBA00023136"/>
    </source>
</evidence>
<feature type="transmembrane region" description="Helical" evidence="7">
    <location>
        <begin position="217"/>
        <end position="244"/>
    </location>
</feature>
<evidence type="ECO:0000256" key="2">
    <source>
        <dbReference type="ARBA" id="ARBA00022475"/>
    </source>
</evidence>
<evidence type="ECO:0000256" key="6">
    <source>
        <dbReference type="SAM" id="MobiDB-lite"/>
    </source>
</evidence>
<dbReference type="GO" id="GO:0022857">
    <property type="term" value="F:transmembrane transporter activity"/>
    <property type="evidence" value="ECO:0007669"/>
    <property type="project" value="InterPro"/>
</dbReference>
<dbReference type="InterPro" id="IPR036259">
    <property type="entry name" value="MFS_trans_sf"/>
</dbReference>
<sequence length="483" mass="49507">MSDEAQPAARPATFREVFGQREFRALFNAAVLSWIGDYMAKAAVTVMVYQETESVGMSAAAFAVSYLPWLVGGPLLATVAERSSYRRVMIACDLVRMVLIALVAVPGLPVWVMLLLLFATTLANPPSQAAKSALMPIILTGDRLVVGLSVNTSAGQAAQVAGYVAGAGVAAVSPRLALFIDAATFAVSAAIIRFGVRERPPAMAREHRTHLLRETGEGFRFVFGTPVLRATAVLVFTAMLFAIVPEGLAAAWAAEHAGDEAERGLAQALIMAASPVGFILGGLIIGRTVRPDVRRTLIRPFAVLAPLALVPALLDPPPAVVAALAAICGFAVAGLMPVANGLFVQALPHGYRARAFGVMATGTQVMQGAAVLATGLLADRFSIPTVVGVWSVAGVLTMLVTAAQWPSAERFNAAIAEASRRGAPSVPSQPTPGATAAGTAAATTNSGATTDPAATAAPSAPAGAATPDSPAHRSAPPAGLNAL</sequence>
<dbReference type="CDD" id="cd06173">
    <property type="entry name" value="MFS_MefA_like"/>
    <property type="match status" value="1"/>
</dbReference>
<dbReference type="Gene3D" id="1.20.1250.20">
    <property type="entry name" value="MFS general substrate transporter like domains"/>
    <property type="match status" value="1"/>
</dbReference>
<accession>A0A1H3SWI3</accession>
<feature type="transmembrane region" description="Helical" evidence="7">
    <location>
        <begin position="55"/>
        <end position="77"/>
    </location>
</feature>
<evidence type="ECO:0000256" key="4">
    <source>
        <dbReference type="ARBA" id="ARBA00022989"/>
    </source>
</evidence>
<dbReference type="SUPFAM" id="SSF103473">
    <property type="entry name" value="MFS general substrate transporter"/>
    <property type="match status" value="1"/>
</dbReference>
<dbReference type="Proteomes" id="UP000242415">
    <property type="component" value="Unassembled WGS sequence"/>
</dbReference>
<feature type="transmembrane region" description="Helical" evidence="7">
    <location>
        <begin position="264"/>
        <end position="285"/>
    </location>
</feature>